<dbReference type="Proteomes" id="UP001054892">
    <property type="component" value="Unassembled WGS sequence"/>
</dbReference>
<dbReference type="KEGG" id="ptw:TUM18999_26770"/>
<evidence type="ECO:0000256" key="2">
    <source>
        <dbReference type="ARBA" id="ARBA00005866"/>
    </source>
</evidence>
<evidence type="ECO:0000313" key="7">
    <source>
        <dbReference type="Proteomes" id="UP000509383"/>
    </source>
</evidence>
<evidence type="ECO:0000256" key="4">
    <source>
        <dbReference type="PIRNR" id="PIRNR016020"/>
    </source>
</evidence>
<evidence type="ECO:0000313" key="6">
    <source>
        <dbReference type="EMBL" id="GJN52156.1"/>
    </source>
</evidence>
<dbReference type="PANTHER" id="PTHR11122">
    <property type="entry name" value="APOSPORY-ASSOCIATED PROTEIN C-RELATED"/>
    <property type="match status" value="1"/>
</dbReference>
<dbReference type="InterPro" id="IPR008183">
    <property type="entry name" value="Aldose_1/G6P_1-epimerase"/>
</dbReference>
<reference evidence="5 7" key="1">
    <citation type="submission" date="2020-05" db="EMBL/GenBank/DDBJ databases">
        <title>Characterization of novel class B3 metallo-beta-lactamase from novel Pseudomonas species.</title>
        <authorList>
            <person name="Yamada K."/>
            <person name="Aoki K."/>
            <person name="Ishii Y."/>
        </authorList>
    </citation>
    <scope>NUCLEOTIDE SEQUENCE [LARGE SCALE GENOMIC DNA]</scope>
    <source>
        <strain evidence="5 7">TUM18999</strain>
        <strain evidence="6 8">TUM20286</strain>
    </source>
</reference>
<name>A0A6J4E5G8_9PSED</name>
<evidence type="ECO:0000256" key="3">
    <source>
        <dbReference type="ARBA" id="ARBA00023235"/>
    </source>
</evidence>
<dbReference type="GO" id="GO:0005975">
    <property type="term" value="P:carbohydrate metabolic process"/>
    <property type="evidence" value="ECO:0007669"/>
    <property type="project" value="InterPro"/>
</dbReference>
<comment type="similarity">
    <text evidence="2 4">Belongs to the glucose-6-phosphate 1-epimerase family.</text>
</comment>
<proteinExistence type="inferred from homology"/>
<dbReference type="EMBL" id="BQKM01000003">
    <property type="protein sequence ID" value="GJN52156.1"/>
    <property type="molecule type" value="Genomic_DNA"/>
</dbReference>
<dbReference type="InterPro" id="IPR014718">
    <property type="entry name" value="GH-type_carb-bd"/>
</dbReference>
<evidence type="ECO:0000313" key="8">
    <source>
        <dbReference type="Proteomes" id="UP001054892"/>
    </source>
</evidence>
<dbReference type="Proteomes" id="UP000509383">
    <property type="component" value="Chromosome"/>
</dbReference>
<dbReference type="EC" id="5.1.3.15" evidence="4"/>
<dbReference type="Pfam" id="PF01263">
    <property type="entry name" value="Aldose_epim"/>
    <property type="match status" value="1"/>
</dbReference>
<dbReference type="GO" id="GO:0047938">
    <property type="term" value="F:glucose-6-phosphate 1-epimerase activity"/>
    <property type="evidence" value="ECO:0007669"/>
    <property type="project" value="UniProtKB-UniRule"/>
</dbReference>
<dbReference type="Gene3D" id="2.70.98.10">
    <property type="match status" value="1"/>
</dbReference>
<keyword evidence="3 4" id="KW-0413">Isomerase</keyword>
<organism evidence="5 7">
    <name type="scientific">Pseudomonas tohonis</name>
    <dbReference type="NCBI Taxonomy" id="2725477"/>
    <lineage>
        <taxon>Bacteria</taxon>
        <taxon>Pseudomonadati</taxon>
        <taxon>Pseudomonadota</taxon>
        <taxon>Gammaproteobacteria</taxon>
        <taxon>Pseudomonadales</taxon>
        <taxon>Pseudomonadaceae</taxon>
        <taxon>Pseudomonas</taxon>
    </lineage>
</organism>
<dbReference type="PANTHER" id="PTHR11122:SF13">
    <property type="entry name" value="GLUCOSE-6-PHOSPHATE 1-EPIMERASE"/>
    <property type="match status" value="1"/>
</dbReference>
<dbReference type="PIRSF" id="PIRSF016020">
    <property type="entry name" value="PHexose_mutarotase"/>
    <property type="match status" value="1"/>
</dbReference>
<dbReference type="EMBL" id="AP023189">
    <property type="protein sequence ID" value="BCG24486.1"/>
    <property type="molecule type" value="Genomic_DNA"/>
</dbReference>
<dbReference type="RefSeq" id="WP_373874657.1">
    <property type="nucleotide sequence ID" value="NZ_AP023189.1"/>
</dbReference>
<dbReference type="InterPro" id="IPR011013">
    <property type="entry name" value="Gal_mutarotase_sf_dom"/>
</dbReference>
<dbReference type="AlphaFoldDB" id="A0A6J4E5G8"/>
<protein>
    <recommendedName>
        <fullName evidence="4">Putative glucose-6-phosphate 1-epimerase</fullName>
        <ecNumber evidence="4">5.1.3.15</ecNumber>
    </recommendedName>
</protein>
<gene>
    <name evidence="5" type="ORF">TUM18999_26770</name>
    <name evidence="6" type="ORF">TUM20286_19080</name>
</gene>
<dbReference type="GO" id="GO:0030246">
    <property type="term" value="F:carbohydrate binding"/>
    <property type="evidence" value="ECO:0007669"/>
    <property type="project" value="UniProtKB-UniRule"/>
</dbReference>
<dbReference type="SUPFAM" id="SSF74650">
    <property type="entry name" value="Galactose mutarotase-like"/>
    <property type="match status" value="1"/>
</dbReference>
<dbReference type="CDD" id="cd09020">
    <property type="entry name" value="D-hex-6-P-epi_like"/>
    <property type="match status" value="1"/>
</dbReference>
<accession>A0A6J4E5G8</accession>
<sequence length="299" mass="33616">MSRGEPRRHGLELAATETAEHPLAGLFVPGMRQVFRWSSEQGRELLLIDHPRCRAIFARQGGQLLHFQPRGERPLLWCAARWPRLGAIRGGVPVCWPWFGRHPQESGWPHHGWARLTDWRLLERESSEAGVRLHWRLALHDWEVELQAELGDELALSLTTRHADQEPCMLSQALHAYWRISDIARVAVLGLEGASGQDLLNRQRVVQQGELRPMEGCHRIFDHAGPLRLQDAGWQRRLRIDTGGSPNTVVWHPGGRPLADVGWKEGLGFASIEAAACGTGSQVLAPGETARIQLRARVE</sequence>
<dbReference type="InterPro" id="IPR025532">
    <property type="entry name" value="G6P_1-epimerase"/>
</dbReference>
<keyword evidence="8" id="KW-1185">Reference proteome</keyword>
<comment type="catalytic activity">
    <reaction evidence="1">
        <text>alpha-D-glucose 6-phosphate = beta-D-glucose 6-phosphate</text>
        <dbReference type="Rhea" id="RHEA:16249"/>
        <dbReference type="ChEBI" id="CHEBI:58225"/>
        <dbReference type="ChEBI" id="CHEBI:58247"/>
        <dbReference type="EC" id="5.1.3.15"/>
    </reaction>
</comment>
<evidence type="ECO:0000256" key="1">
    <source>
        <dbReference type="ARBA" id="ARBA00001096"/>
    </source>
</evidence>
<evidence type="ECO:0000313" key="5">
    <source>
        <dbReference type="EMBL" id="BCG24486.1"/>
    </source>
</evidence>